<sequence length="154" mass="17988">MYPTFKDFVQRLNESQYCNKNNVGPKINFDKNGQTFSISEYCKACPVYGVNYNMRSRKYEPISEATYKKTKGIGENENGRVPKEIKVLVLDRKEKSNDKEHISECKNAGLFEEASFQNWECQKKNRVEQCKLKNYSGDIDDDQEMEFNVFFSNG</sequence>
<dbReference type="Proteomes" id="UP000054282">
    <property type="component" value="Unassembled WGS sequence"/>
</dbReference>
<dbReference type="AlphaFoldDB" id="A0A0L7M477"/>
<gene>
    <name evidence="2" type="ORF">PFDG_03540</name>
</gene>
<evidence type="ECO:0000259" key="1">
    <source>
        <dbReference type="Pfam" id="PF18562"/>
    </source>
</evidence>
<dbReference type="Pfam" id="PF18562">
    <property type="entry name" value="CIDR1_gamma"/>
    <property type="match status" value="1"/>
</dbReference>
<name>A0A0L7M477_PLAF4</name>
<dbReference type="SUPFAM" id="SSF140924">
    <property type="entry name" value="Duffy binding domain-like"/>
    <property type="match status" value="1"/>
</dbReference>
<dbReference type="KEGG" id="pfd:PFDG_03540"/>
<reference evidence="3" key="1">
    <citation type="submission" date="2006-09" db="EMBL/GenBank/DDBJ databases">
        <title>Annotation of Plasmodium falciparum Dd2.</title>
        <authorList>
            <consortium name="The Broad Institute Genome Sequencing Platform"/>
            <person name="Volkman S.K."/>
            <person name="Neafsey D.E."/>
            <person name="Dash A.P."/>
            <person name="Chitnis C.E."/>
            <person name="Hartl D.L."/>
            <person name="Young S.K."/>
            <person name="Zeng Q."/>
            <person name="Koehrsen M."/>
            <person name="Alvarado L."/>
            <person name="Berlin A."/>
            <person name="Borenstein D."/>
            <person name="Chapman S.B."/>
            <person name="Chen Z."/>
            <person name="Engels R."/>
            <person name="Freedman E."/>
            <person name="Gellesch M."/>
            <person name="Goldberg J."/>
            <person name="Griggs A."/>
            <person name="Gujja S."/>
            <person name="Heilman E.R."/>
            <person name="Heiman D.I."/>
            <person name="Howarth C."/>
            <person name="Jen D."/>
            <person name="Larson L."/>
            <person name="Mehta T."/>
            <person name="Neiman D."/>
            <person name="Park D."/>
            <person name="Pearson M."/>
            <person name="Roberts A."/>
            <person name="Saif S."/>
            <person name="Shea T."/>
            <person name="Shenoy N."/>
            <person name="Sisk P."/>
            <person name="Stolte C."/>
            <person name="Sykes S."/>
            <person name="Walk T."/>
            <person name="White J."/>
            <person name="Yandava C."/>
            <person name="Haas B."/>
            <person name="Henn M.R."/>
            <person name="Nusbaum C."/>
            <person name="Birren B."/>
        </authorList>
    </citation>
    <scope>NUCLEOTIDE SEQUENCE [LARGE SCALE GENOMIC DNA]</scope>
</reference>
<dbReference type="InterPro" id="IPR041480">
    <property type="entry name" value="CIDR1_gamma"/>
</dbReference>
<dbReference type="Gene3D" id="1.20.58.1930">
    <property type="match status" value="1"/>
</dbReference>
<accession>A0A0L7M477</accession>
<reference evidence="3" key="2">
    <citation type="submission" date="2006-09" db="EMBL/GenBank/DDBJ databases">
        <title>The genome sequence of Plasmodium falciparum Dd2.</title>
        <authorList>
            <consortium name="The Broad Institute Genome Sequencing Platform"/>
            <person name="Birren B."/>
            <person name="Lander E."/>
            <person name="Galagan J."/>
            <person name="Nusbaum C."/>
            <person name="Devon K."/>
            <person name="Henn M."/>
            <person name="Jaffe D."/>
            <person name="Butler J."/>
            <person name="Alvarez P."/>
            <person name="Gnerre S."/>
            <person name="Grabherr M."/>
            <person name="Kleber M."/>
            <person name="Mauceli E."/>
            <person name="Brockman W."/>
            <person name="MacCallum I.A."/>
            <person name="Rounsley S."/>
            <person name="Young S."/>
            <person name="LaButti K."/>
            <person name="Pushparaj V."/>
            <person name="DeCaprio D."/>
            <person name="Crawford M."/>
            <person name="Koehrsen M."/>
            <person name="Engels R."/>
            <person name="Montgomery P."/>
            <person name="Pearson M."/>
            <person name="Howarth C."/>
            <person name="Larson L."/>
            <person name="Luoma S."/>
            <person name="White J."/>
            <person name="Kodira C."/>
            <person name="Zeng Q."/>
            <person name="O'Leary S."/>
            <person name="Yandava C."/>
            <person name="Alvarado L."/>
            <person name="Wirth D."/>
            <person name="Volkman S."/>
            <person name="Hartl D."/>
        </authorList>
    </citation>
    <scope>NUCLEOTIDE SEQUENCE [LARGE SCALE GENOMIC DNA]</scope>
</reference>
<feature type="domain" description="Cysteine-rich interdomain region 1 gamma" evidence="1">
    <location>
        <begin position="83"/>
        <end position="134"/>
    </location>
</feature>
<protein>
    <recommendedName>
        <fullName evidence="1">Cysteine-rich interdomain region 1 gamma domain-containing protein</fullName>
    </recommendedName>
</protein>
<evidence type="ECO:0000313" key="3">
    <source>
        <dbReference type="Proteomes" id="UP000054282"/>
    </source>
</evidence>
<organism evidence="2 3">
    <name type="scientific">Plasmodium falciparum (isolate Dd2)</name>
    <dbReference type="NCBI Taxonomy" id="57267"/>
    <lineage>
        <taxon>Eukaryota</taxon>
        <taxon>Sar</taxon>
        <taxon>Alveolata</taxon>
        <taxon>Apicomplexa</taxon>
        <taxon>Aconoidasida</taxon>
        <taxon>Haemosporida</taxon>
        <taxon>Plasmodiidae</taxon>
        <taxon>Plasmodium</taxon>
        <taxon>Plasmodium (Laverania)</taxon>
    </lineage>
</organism>
<dbReference type="EMBL" id="DS016620">
    <property type="protein sequence ID" value="KOB87639.1"/>
    <property type="molecule type" value="Genomic_DNA"/>
</dbReference>
<proteinExistence type="predicted"/>
<evidence type="ECO:0000313" key="2">
    <source>
        <dbReference type="EMBL" id="KOB87639.1"/>
    </source>
</evidence>